<dbReference type="AlphaFoldDB" id="A0A1M6H9P9"/>
<evidence type="ECO:0000313" key="2">
    <source>
        <dbReference type="EMBL" id="SHJ18937.1"/>
    </source>
</evidence>
<dbReference type="EMBL" id="FQYK01000013">
    <property type="protein sequence ID" value="SHJ18937.1"/>
    <property type="molecule type" value="Genomic_DNA"/>
</dbReference>
<gene>
    <name evidence="2" type="ORF">SAMN05216261_3089</name>
</gene>
<evidence type="ECO:0000259" key="1">
    <source>
        <dbReference type="Pfam" id="PF12728"/>
    </source>
</evidence>
<evidence type="ECO:0000313" key="3">
    <source>
        <dbReference type="Proteomes" id="UP000184396"/>
    </source>
</evidence>
<dbReference type="InterPro" id="IPR041657">
    <property type="entry name" value="HTH_17"/>
</dbReference>
<dbReference type="eggNOG" id="ENOG5032TT9">
    <property type="taxonomic scope" value="Bacteria"/>
</dbReference>
<feature type="domain" description="Helix-turn-helix" evidence="1">
    <location>
        <begin position="45"/>
        <end position="87"/>
    </location>
</feature>
<dbReference type="Pfam" id="PF12728">
    <property type="entry name" value="HTH_17"/>
    <property type="match status" value="1"/>
</dbReference>
<dbReference type="RefSeq" id="WP_019388858.1">
    <property type="nucleotide sequence ID" value="NZ_ALIH01000021.1"/>
</dbReference>
<sequence>MKSTQLNIYQRILDELTENILKGVDRKLKTYFDKYKPSKKDEDELLTVDETLKILKCSKQALWNWRKNGILPSYRLGNRVYYKKSDIFSKLIKQE</sequence>
<dbReference type="STRING" id="1178825.SAMN05216261_3089"/>
<protein>
    <submittedName>
        <fullName evidence="2">Helix-turn-helix domain-containing protein</fullName>
    </submittedName>
</protein>
<organism evidence="2 3">
    <name type="scientific">Algibacter luteus</name>
    <dbReference type="NCBI Taxonomy" id="1178825"/>
    <lineage>
        <taxon>Bacteria</taxon>
        <taxon>Pseudomonadati</taxon>
        <taxon>Bacteroidota</taxon>
        <taxon>Flavobacteriia</taxon>
        <taxon>Flavobacteriales</taxon>
        <taxon>Flavobacteriaceae</taxon>
        <taxon>Algibacter</taxon>
    </lineage>
</organism>
<keyword evidence="3" id="KW-1185">Reference proteome</keyword>
<name>A0A1M6H9P9_9FLAO</name>
<dbReference type="OrthoDB" id="1097811at2"/>
<dbReference type="SUPFAM" id="SSF46955">
    <property type="entry name" value="Putative DNA-binding domain"/>
    <property type="match status" value="1"/>
</dbReference>
<proteinExistence type="predicted"/>
<accession>A0A1M6H9P9</accession>
<reference evidence="2 3" key="1">
    <citation type="submission" date="2016-11" db="EMBL/GenBank/DDBJ databases">
        <authorList>
            <person name="Jaros S."/>
            <person name="Januszkiewicz K."/>
            <person name="Wedrychowicz H."/>
        </authorList>
    </citation>
    <scope>NUCLEOTIDE SEQUENCE [LARGE SCALE GENOMIC DNA]</scope>
    <source>
        <strain evidence="2 3">CGMCC 1.12213</strain>
    </source>
</reference>
<dbReference type="InterPro" id="IPR009061">
    <property type="entry name" value="DNA-bd_dom_put_sf"/>
</dbReference>
<dbReference type="Proteomes" id="UP000184396">
    <property type="component" value="Unassembled WGS sequence"/>
</dbReference>